<dbReference type="GO" id="GO:0005737">
    <property type="term" value="C:cytoplasm"/>
    <property type="evidence" value="ECO:0007669"/>
    <property type="project" value="UniProtKB-SubCell"/>
</dbReference>
<evidence type="ECO:0000256" key="9">
    <source>
        <dbReference type="ARBA" id="ARBA00023027"/>
    </source>
</evidence>
<evidence type="ECO:0000256" key="3">
    <source>
        <dbReference type="ARBA" id="ARBA00012608"/>
    </source>
</evidence>
<keyword evidence="9 14" id="KW-0520">NAD</keyword>
<comment type="subcellular location">
    <subcellularLocation>
        <location evidence="1">Cytoplasm</location>
    </subcellularLocation>
</comment>
<keyword evidence="7 14" id="KW-0274">FAD</keyword>
<evidence type="ECO:0000256" key="5">
    <source>
        <dbReference type="ARBA" id="ARBA00022490"/>
    </source>
</evidence>
<protein>
    <recommendedName>
        <fullName evidence="4 16">Dihydrolipoyl dehydrogenase</fullName>
        <ecNumber evidence="3 16">1.8.1.4</ecNumber>
    </recommendedName>
</protein>
<evidence type="ECO:0000256" key="14">
    <source>
        <dbReference type="PIRSR" id="PIRSR000350-3"/>
    </source>
</evidence>
<organism evidence="19 20">
    <name type="scientific">Piscinibacter koreensis</name>
    <dbReference type="NCBI Taxonomy" id="2742824"/>
    <lineage>
        <taxon>Bacteria</taxon>
        <taxon>Pseudomonadati</taxon>
        <taxon>Pseudomonadota</taxon>
        <taxon>Betaproteobacteria</taxon>
        <taxon>Burkholderiales</taxon>
        <taxon>Sphaerotilaceae</taxon>
        <taxon>Piscinibacter</taxon>
    </lineage>
</organism>
<evidence type="ECO:0000259" key="18">
    <source>
        <dbReference type="Pfam" id="PF07992"/>
    </source>
</evidence>
<evidence type="ECO:0000256" key="8">
    <source>
        <dbReference type="ARBA" id="ARBA00023002"/>
    </source>
</evidence>
<evidence type="ECO:0000256" key="4">
    <source>
        <dbReference type="ARBA" id="ARBA00016961"/>
    </source>
</evidence>
<dbReference type="InterPro" id="IPR006258">
    <property type="entry name" value="Lipoamide_DH"/>
</dbReference>
<feature type="binding site" evidence="14">
    <location>
        <position position="328"/>
    </location>
    <ligand>
        <name>FAD</name>
        <dbReference type="ChEBI" id="CHEBI:57692"/>
    </ligand>
</feature>
<dbReference type="EMBL" id="JABWMJ010000013">
    <property type="protein sequence ID" value="NUZ08390.1"/>
    <property type="molecule type" value="Genomic_DNA"/>
</dbReference>
<dbReference type="SUPFAM" id="SSF55424">
    <property type="entry name" value="FAD/NAD-linked reductases, dimerisation (C-terminal) domain"/>
    <property type="match status" value="1"/>
</dbReference>
<feature type="active site" description="Proton acceptor" evidence="13">
    <location>
        <position position="460"/>
    </location>
</feature>
<keyword evidence="6 16" id="KW-0285">Flavoprotein</keyword>
<dbReference type="GO" id="GO:0004148">
    <property type="term" value="F:dihydrolipoyl dehydrogenase (NADH) activity"/>
    <property type="evidence" value="ECO:0007669"/>
    <property type="project" value="UniProtKB-EC"/>
</dbReference>
<feature type="binding site" evidence="14">
    <location>
        <position position="287"/>
    </location>
    <ligand>
        <name>NAD(+)</name>
        <dbReference type="ChEBI" id="CHEBI:57540"/>
    </ligand>
</feature>
<evidence type="ECO:0000313" key="19">
    <source>
        <dbReference type="EMBL" id="NUZ08390.1"/>
    </source>
</evidence>
<evidence type="ECO:0000256" key="11">
    <source>
        <dbReference type="ARBA" id="ARBA00023284"/>
    </source>
</evidence>
<keyword evidence="8 16" id="KW-0560">Oxidoreductase</keyword>
<dbReference type="SUPFAM" id="SSF51905">
    <property type="entry name" value="FAD/NAD(P)-binding domain"/>
    <property type="match status" value="1"/>
</dbReference>
<proteinExistence type="inferred from homology"/>
<reference evidence="19 20" key="1">
    <citation type="submission" date="2020-06" db="EMBL/GenBank/DDBJ databases">
        <title>Schlegella sp. ID0723 isolated from air conditioner.</title>
        <authorList>
            <person name="Kim D.Y."/>
            <person name="Kim D.-U."/>
        </authorList>
    </citation>
    <scope>NUCLEOTIDE SEQUENCE [LARGE SCALE GENOMIC DNA]</scope>
    <source>
        <strain evidence="19 20">ID0723</strain>
    </source>
</reference>
<evidence type="ECO:0000256" key="16">
    <source>
        <dbReference type="RuleBase" id="RU003692"/>
    </source>
</evidence>
<keyword evidence="20" id="KW-1185">Reference proteome</keyword>
<dbReference type="InterPro" id="IPR004099">
    <property type="entry name" value="Pyr_nucl-diS_OxRdtase_dimer"/>
</dbReference>
<dbReference type="Proteomes" id="UP000529637">
    <property type="component" value="Unassembled WGS sequence"/>
</dbReference>
<dbReference type="InterPro" id="IPR001100">
    <property type="entry name" value="Pyr_nuc-diS_OxRdtase"/>
</dbReference>
<dbReference type="GO" id="GO:0006103">
    <property type="term" value="P:2-oxoglutarate metabolic process"/>
    <property type="evidence" value="ECO:0007669"/>
    <property type="project" value="TreeGrafter"/>
</dbReference>
<dbReference type="PRINTS" id="PR00411">
    <property type="entry name" value="PNDRDTASEI"/>
</dbReference>
<dbReference type="Pfam" id="PF02852">
    <property type="entry name" value="Pyr_redox_dim"/>
    <property type="match status" value="1"/>
</dbReference>
<dbReference type="InterPro" id="IPR050151">
    <property type="entry name" value="Class-I_Pyr_Nuc-Dis_Oxidored"/>
</dbReference>
<dbReference type="InterPro" id="IPR016156">
    <property type="entry name" value="FAD/NAD-linked_Rdtase_dimer_sf"/>
</dbReference>
<dbReference type="PROSITE" id="PS00076">
    <property type="entry name" value="PYRIDINE_REDOX_1"/>
    <property type="match status" value="1"/>
</dbReference>
<feature type="binding site" evidence="14">
    <location>
        <begin position="195"/>
        <end position="202"/>
    </location>
    <ligand>
        <name>NAD(+)</name>
        <dbReference type="ChEBI" id="CHEBI:57540"/>
    </ligand>
</feature>
<feature type="binding site" evidence="14">
    <location>
        <position position="62"/>
    </location>
    <ligand>
        <name>FAD</name>
        <dbReference type="ChEBI" id="CHEBI:57692"/>
    </ligand>
</feature>
<dbReference type="EC" id="1.8.1.4" evidence="3 16"/>
<accession>A0A7Y6TYR3</accession>
<feature type="domain" description="FAD/NAD(P)-binding" evidence="18">
    <location>
        <begin position="7"/>
        <end position="343"/>
    </location>
</feature>
<evidence type="ECO:0000256" key="2">
    <source>
        <dbReference type="ARBA" id="ARBA00007532"/>
    </source>
</evidence>
<sequence length="481" mass="50574">MVKEEVFDVLVIGAGSGGYIASIRAGQLGLKVGCAEANPYADPTGEPRPGGTCLNVGCIPSKALLSSSEEFEKIQRHAGVHGIRAAGATIDVPTMISRKDAIVTKMAKGIEYLFRKNAVAFLKGYATILSGSAGEFRVSISRDQQTQQVTARHLVIATGSLPRQLPGITIDNVDVCDNAGALSFQSVPPRLTIIGGGVVGLELGSVWRRLGSTVTVIEALPELLPMCDVEVAQEMHKLLAAQGLDFRLGARVTGVERNQDGALQLRYVDPSGAPHVLGCDKLVVAVGRVPISGAIGLERIGVKTTERGFVDVDQHCRTSVEGVYAIGDVVRGPMLAHKAEDEGVMVMERIAGQAGHVNYDAIPSIIYTSPEVAWVGRTEQELKAAGTAYRAGKFPFSANGRALGNGDTSGFVKVLADAKSDIVLGVHIVSTYASEMIGEATMAIEFKAAAEDIGRISHAHPTLYEALREAALAAGTGALNL</sequence>
<gene>
    <name evidence="19" type="primary">lpdA</name>
    <name evidence="19" type="ORF">HQN59_21795</name>
</gene>
<dbReference type="NCBIfam" id="TIGR01350">
    <property type="entry name" value="lipoamide_DH"/>
    <property type="match status" value="1"/>
</dbReference>
<keyword evidence="14" id="KW-0547">Nucleotide-binding</keyword>
<dbReference type="InterPro" id="IPR023753">
    <property type="entry name" value="FAD/NAD-binding_dom"/>
</dbReference>
<keyword evidence="5" id="KW-0963">Cytoplasm</keyword>
<dbReference type="FunFam" id="3.30.390.30:FF:000001">
    <property type="entry name" value="Dihydrolipoyl dehydrogenase"/>
    <property type="match status" value="1"/>
</dbReference>
<feature type="binding site" evidence="14">
    <location>
        <begin position="334"/>
        <end position="337"/>
    </location>
    <ligand>
        <name>FAD</name>
        <dbReference type="ChEBI" id="CHEBI:57692"/>
    </ligand>
</feature>
<dbReference type="PRINTS" id="PR00368">
    <property type="entry name" value="FADPNR"/>
</dbReference>
<evidence type="ECO:0000256" key="13">
    <source>
        <dbReference type="PIRSR" id="PIRSR000350-2"/>
    </source>
</evidence>
<evidence type="ECO:0000256" key="12">
    <source>
        <dbReference type="ARBA" id="ARBA00049187"/>
    </source>
</evidence>
<dbReference type="InterPro" id="IPR036188">
    <property type="entry name" value="FAD/NAD-bd_sf"/>
</dbReference>
<evidence type="ECO:0000259" key="17">
    <source>
        <dbReference type="Pfam" id="PF02852"/>
    </source>
</evidence>
<dbReference type="GO" id="GO:0050660">
    <property type="term" value="F:flavin adenine dinucleotide binding"/>
    <property type="evidence" value="ECO:0007669"/>
    <property type="project" value="InterPro"/>
</dbReference>
<dbReference type="PANTHER" id="PTHR22912:SF224">
    <property type="entry name" value="DIHYDROLIPOYL DEHYDROGENASE"/>
    <property type="match status" value="1"/>
</dbReference>
<dbReference type="PIRSF" id="PIRSF000350">
    <property type="entry name" value="Mercury_reductase_MerA"/>
    <property type="match status" value="1"/>
</dbReference>
<dbReference type="Gene3D" id="3.30.390.30">
    <property type="match status" value="1"/>
</dbReference>
<feature type="binding site" evidence="14">
    <location>
        <begin position="158"/>
        <end position="160"/>
    </location>
    <ligand>
        <name>FAD</name>
        <dbReference type="ChEBI" id="CHEBI:57692"/>
    </ligand>
</feature>
<name>A0A7Y6TYR3_9BURK</name>
<comment type="miscellaneous">
    <text evidence="16">The active site is a redox-active disulfide bond.</text>
</comment>
<dbReference type="PANTHER" id="PTHR22912">
    <property type="entry name" value="DISULFIDE OXIDOREDUCTASE"/>
    <property type="match status" value="1"/>
</dbReference>
<dbReference type="InterPro" id="IPR012999">
    <property type="entry name" value="Pyr_OxRdtase_I_AS"/>
</dbReference>
<keyword evidence="11 16" id="KW-0676">Redox-active center</keyword>
<evidence type="ECO:0000256" key="1">
    <source>
        <dbReference type="ARBA" id="ARBA00004496"/>
    </source>
</evidence>
<dbReference type="Pfam" id="PF07992">
    <property type="entry name" value="Pyr_redox_2"/>
    <property type="match status" value="1"/>
</dbReference>
<evidence type="ECO:0000256" key="15">
    <source>
        <dbReference type="PIRSR" id="PIRSR000350-4"/>
    </source>
</evidence>
<comment type="catalytic activity">
    <reaction evidence="12 16">
        <text>N(6)-[(R)-dihydrolipoyl]-L-lysyl-[protein] + NAD(+) = N(6)-[(R)-lipoyl]-L-lysyl-[protein] + NADH + H(+)</text>
        <dbReference type="Rhea" id="RHEA:15045"/>
        <dbReference type="Rhea" id="RHEA-COMP:10474"/>
        <dbReference type="Rhea" id="RHEA-COMP:10475"/>
        <dbReference type="ChEBI" id="CHEBI:15378"/>
        <dbReference type="ChEBI" id="CHEBI:57540"/>
        <dbReference type="ChEBI" id="CHEBI:57945"/>
        <dbReference type="ChEBI" id="CHEBI:83099"/>
        <dbReference type="ChEBI" id="CHEBI:83100"/>
        <dbReference type="EC" id="1.8.1.4"/>
    </reaction>
</comment>
<evidence type="ECO:0000256" key="10">
    <source>
        <dbReference type="ARBA" id="ARBA00023157"/>
    </source>
</evidence>
<evidence type="ECO:0000256" key="6">
    <source>
        <dbReference type="ARBA" id="ARBA00022630"/>
    </source>
</evidence>
<feature type="disulfide bond" description="Redox-active" evidence="15">
    <location>
        <begin position="53"/>
        <end position="58"/>
    </location>
</feature>
<evidence type="ECO:0000256" key="7">
    <source>
        <dbReference type="ARBA" id="ARBA00022827"/>
    </source>
</evidence>
<comment type="similarity">
    <text evidence="2 16">Belongs to the class-I pyridine nucleotide-disulfide oxidoreductase family.</text>
</comment>
<comment type="caution">
    <text evidence="19">The sequence shown here is derived from an EMBL/GenBank/DDBJ whole genome shotgun (WGS) entry which is preliminary data.</text>
</comment>
<dbReference type="Gene3D" id="3.50.50.60">
    <property type="entry name" value="FAD/NAD(P)-binding domain"/>
    <property type="match status" value="2"/>
</dbReference>
<comment type="cofactor">
    <cofactor evidence="14 16">
        <name>FAD</name>
        <dbReference type="ChEBI" id="CHEBI:57692"/>
    </cofactor>
    <text evidence="14 16">Binds 1 FAD per subunit.</text>
</comment>
<keyword evidence="10" id="KW-1015">Disulfide bond</keyword>
<evidence type="ECO:0000313" key="20">
    <source>
        <dbReference type="Proteomes" id="UP000529637"/>
    </source>
</evidence>
<dbReference type="AlphaFoldDB" id="A0A7Y6TYR3"/>
<feature type="binding site" evidence="14">
    <location>
        <position position="218"/>
    </location>
    <ligand>
        <name>NAD(+)</name>
        <dbReference type="ChEBI" id="CHEBI:57540"/>
    </ligand>
</feature>
<dbReference type="RefSeq" id="WP_176071233.1">
    <property type="nucleotide sequence ID" value="NZ_JABWMJ010000013.1"/>
</dbReference>
<feature type="domain" description="Pyridine nucleotide-disulphide oxidoreductase dimerisation" evidence="17">
    <location>
        <begin position="362"/>
        <end position="471"/>
    </location>
</feature>